<dbReference type="PANTHER" id="PTHR10050:SF46">
    <property type="entry name" value="PROTEIN O-MANNOSYL-TRANSFERASE 2"/>
    <property type="match status" value="1"/>
</dbReference>
<dbReference type="OrthoDB" id="9776737at2"/>
<dbReference type="Pfam" id="PF16192">
    <property type="entry name" value="PMT_4TMC"/>
    <property type="match status" value="1"/>
</dbReference>
<feature type="domain" description="Protein O-mannosyl-transferase C-terminal four TM" evidence="3">
    <location>
        <begin position="252"/>
        <end position="423"/>
    </location>
</feature>
<sequence length="424" mass="46430">MSTAPVHPRDPFGWNCVVALAFVLLASVRLTTPGAPFFDEVHYLPAARTFLTLGSAENLEHPPLGKELIALGISLFGDGPLGWRIMSLAFGTLALLAAMRAMWLASGTRTASVLTGVFVATNFLLFVHARIAMLDIFMVSFTMLALWMCAGALRENETARWRLAIAGVALGCAMASKWNAVPVAVLPGLAFAAVRLSARRRRPVRSVRGAPVGGMSLAEAAIWLGAVPLAVYALTFAPYLWFDRLPGDPVGMISLHMEMLGLQEQVPEPHPYQSNWPQWVANWRAIWYLYENVDGAMRGVMLIGNPVTMLAGLPALAWCAWSGWKERRRDCAAVAILYAASLALWVVAPKAVQFYFHYFLPGMFLSAALALGCDRLMRRGRLIGPGLVVLGAVAAFAYWYPILTAAPLENGQAFLRWAWLTSWR</sequence>
<dbReference type="GO" id="GO:0004169">
    <property type="term" value="F:dolichyl-phosphate-mannose-protein mannosyltransferase activity"/>
    <property type="evidence" value="ECO:0007669"/>
    <property type="project" value="UniProtKB-UniRule"/>
</dbReference>
<dbReference type="InterPro" id="IPR038731">
    <property type="entry name" value="RgtA/B/C-like"/>
</dbReference>
<feature type="transmembrane region" description="Helical" evidence="1">
    <location>
        <begin position="81"/>
        <end position="99"/>
    </location>
</feature>
<keyword evidence="1 4" id="KW-0808">Transferase</keyword>
<dbReference type="Pfam" id="PF13231">
    <property type="entry name" value="PMT_2"/>
    <property type="match status" value="1"/>
</dbReference>
<feature type="transmembrane region" description="Helical" evidence="1">
    <location>
        <begin position="220"/>
        <end position="242"/>
    </location>
</feature>
<keyword evidence="1" id="KW-1003">Cell membrane</keyword>
<dbReference type="EMBL" id="RPFZ01000001">
    <property type="protein sequence ID" value="RPF70738.1"/>
    <property type="molecule type" value="Genomic_DNA"/>
</dbReference>
<comment type="similarity">
    <text evidence="1">Belongs to the glycosyltransferase 39 family.</text>
</comment>
<dbReference type="EC" id="2.4.1.-" evidence="1"/>
<dbReference type="AlphaFoldDB" id="A0A3N5D832"/>
<feature type="transmembrane region" description="Helical" evidence="1">
    <location>
        <begin position="331"/>
        <end position="348"/>
    </location>
</feature>
<keyword evidence="1" id="KW-0472">Membrane</keyword>
<feature type="transmembrane region" description="Helical" evidence="1">
    <location>
        <begin position="182"/>
        <end position="199"/>
    </location>
</feature>
<protein>
    <recommendedName>
        <fullName evidence="1">Polyprenol-phosphate-mannose--protein mannosyltransferase</fullName>
        <ecNumber evidence="1">2.4.1.-</ecNumber>
    </recommendedName>
</protein>
<keyword evidence="1" id="KW-0812">Transmembrane</keyword>
<comment type="pathway">
    <text evidence="1">Protein modification; protein glycosylation.</text>
</comment>
<accession>A0A3N5D832</accession>
<evidence type="ECO:0000256" key="1">
    <source>
        <dbReference type="RuleBase" id="RU367007"/>
    </source>
</evidence>
<feature type="transmembrane region" description="Helical" evidence="1">
    <location>
        <begin position="382"/>
        <end position="400"/>
    </location>
</feature>
<dbReference type="GO" id="GO:0005886">
    <property type="term" value="C:plasma membrane"/>
    <property type="evidence" value="ECO:0007669"/>
    <property type="project" value="UniProtKB-SubCell"/>
</dbReference>
<evidence type="ECO:0000313" key="4">
    <source>
        <dbReference type="EMBL" id="RPF70738.1"/>
    </source>
</evidence>
<feature type="domain" description="Glycosyltransferase RgtA/B/C/D-like" evidence="2">
    <location>
        <begin position="61"/>
        <end position="196"/>
    </location>
</feature>
<evidence type="ECO:0000313" key="5">
    <source>
        <dbReference type="Proteomes" id="UP000275232"/>
    </source>
</evidence>
<keyword evidence="1" id="KW-1133">Transmembrane helix</keyword>
<comment type="subcellular location">
    <subcellularLocation>
        <location evidence="1">Cell membrane</location>
    </subcellularLocation>
</comment>
<feature type="transmembrane region" description="Helical" evidence="1">
    <location>
        <begin position="299"/>
        <end position="319"/>
    </location>
</feature>
<feature type="transmembrane region" description="Helical" evidence="1">
    <location>
        <begin position="354"/>
        <end position="373"/>
    </location>
</feature>
<dbReference type="InterPro" id="IPR032421">
    <property type="entry name" value="PMT_4TMC"/>
</dbReference>
<evidence type="ECO:0000259" key="3">
    <source>
        <dbReference type="Pfam" id="PF16192"/>
    </source>
</evidence>
<comment type="caution">
    <text evidence="4">The sequence shown here is derived from an EMBL/GenBank/DDBJ whole genome shotgun (WGS) entry which is preliminary data.</text>
</comment>
<keyword evidence="1" id="KW-0328">Glycosyltransferase</keyword>
<evidence type="ECO:0000259" key="2">
    <source>
        <dbReference type="Pfam" id="PF13231"/>
    </source>
</evidence>
<dbReference type="Proteomes" id="UP000275232">
    <property type="component" value="Unassembled WGS sequence"/>
</dbReference>
<name>A0A3N5D832_9SPHN</name>
<feature type="transmembrane region" description="Helical" evidence="1">
    <location>
        <begin position="12"/>
        <end position="30"/>
    </location>
</feature>
<gene>
    <name evidence="4" type="ORF">EG799_03215</name>
</gene>
<dbReference type="RefSeq" id="WP_123878501.1">
    <property type="nucleotide sequence ID" value="NZ_RPFZ01000001.1"/>
</dbReference>
<feature type="transmembrane region" description="Helical" evidence="1">
    <location>
        <begin position="111"/>
        <end position="130"/>
    </location>
</feature>
<organism evidence="4 5">
    <name type="scientific">Aurantiacibacter spongiae</name>
    <dbReference type="NCBI Taxonomy" id="2488860"/>
    <lineage>
        <taxon>Bacteria</taxon>
        <taxon>Pseudomonadati</taxon>
        <taxon>Pseudomonadota</taxon>
        <taxon>Alphaproteobacteria</taxon>
        <taxon>Sphingomonadales</taxon>
        <taxon>Erythrobacteraceae</taxon>
        <taxon>Aurantiacibacter</taxon>
    </lineage>
</organism>
<dbReference type="PANTHER" id="PTHR10050">
    <property type="entry name" value="DOLICHYL-PHOSPHATE-MANNOSE--PROTEIN MANNOSYLTRANSFERASE"/>
    <property type="match status" value="1"/>
</dbReference>
<dbReference type="UniPathway" id="UPA00378"/>
<comment type="function">
    <text evidence="1">Protein O-mannosyltransferase that catalyzes the transfer of a single mannose residue from a polyprenol phospho-mannosyl lipidic donor to the hydroxyl group of selected serine and threonine residues in acceptor proteins.</text>
</comment>
<reference evidence="4 5" key="1">
    <citation type="submission" date="2018-11" db="EMBL/GenBank/DDBJ databases">
        <title>Erythrobacter spongiae sp. nov., isolated from a marine sponge.</title>
        <authorList>
            <person name="Zhuang L."/>
            <person name="Luo L."/>
        </authorList>
    </citation>
    <scope>NUCLEOTIDE SEQUENCE [LARGE SCALE GENOMIC DNA]</scope>
    <source>
        <strain evidence="4 5">HN-E23</strain>
    </source>
</reference>
<keyword evidence="5" id="KW-1185">Reference proteome</keyword>
<dbReference type="InterPro" id="IPR027005">
    <property type="entry name" value="PMT-like"/>
</dbReference>
<proteinExistence type="inferred from homology"/>